<dbReference type="InterPro" id="IPR003661">
    <property type="entry name" value="HisK_dim/P_dom"/>
</dbReference>
<dbReference type="PROSITE" id="PS50110">
    <property type="entry name" value="RESPONSE_REGULATORY"/>
    <property type="match status" value="1"/>
</dbReference>
<dbReference type="InterPro" id="IPR003594">
    <property type="entry name" value="HATPase_dom"/>
</dbReference>
<feature type="domain" description="Histidine kinase" evidence="8">
    <location>
        <begin position="232"/>
        <end position="446"/>
    </location>
</feature>
<dbReference type="PANTHER" id="PTHR43047">
    <property type="entry name" value="TWO-COMPONENT HISTIDINE PROTEIN KINASE"/>
    <property type="match status" value="1"/>
</dbReference>
<gene>
    <name evidence="10" type="ORF">SAMN05421686_102136</name>
</gene>
<dbReference type="InterPro" id="IPR036097">
    <property type="entry name" value="HisK_dim/P_sf"/>
</dbReference>
<proteinExistence type="predicted"/>
<dbReference type="PROSITE" id="PS50109">
    <property type="entry name" value="HIS_KIN"/>
    <property type="match status" value="1"/>
</dbReference>
<dbReference type="InterPro" id="IPR001789">
    <property type="entry name" value="Sig_transdc_resp-reg_receiver"/>
</dbReference>
<dbReference type="Pfam" id="PF00072">
    <property type="entry name" value="Response_reg"/>
    <property type="match status" value="1"/>
</dbReference>
<feature type="transmembrane region" description="Helical" evidence="7">
    <location>
        <begin position="59"/>
        <end position="79"/>
    </location>
</feature>
<dbReference type="FunFam" id="3.30.565.10:FF:000049">
    <property type="entry name" value="Two-component sensor histidine kinase"/>
    <property type="match status" value="1"/>
</dbReference>
<organism evidence="10 11">
    <name type="scientific">Thalassolituus maritimus</name>
    <dbReference type="NCBI Taxonomy" id="484498"/>
    <lineage>
        <taxon>Bacteria</taxon>
        <taxon>Pseudomonadati</taxon>
        <taxon>Pseudomonadota</taxon>
        <taxon>Gammaproteobacteria</taxon>
        <taxon>Oceanospirillales</taxon>
        <taxon>Oceanospirillaceae</taxon>
        <taxon>Thalassolituus</taxon>
    </lineage>
</organism>
<dbReference type="InterPro" id="IPR011006">
    <property type="entry name" value="CheY-like_superfamily"/>
</dbReference>
<dbReference type="CDD" id="cd00082">
    <property type="entry name" value="HisKA"/>
    <property type="match status" value="1"/>
</dbReference>
<feature type="transmembrane region" description="Helical" evidence="7">
    <location>
        <begin position="123"/>
        <end position="142"/>
    </location>
</feature>
<comment type="catalytic activity">
    <reaction evidence="1">
        <text>ATP + protein L-histidine = ADP + protein N-phospho-L-histidine.</text>
        <dbReference type="EC" id="2.7.13.3"/>
    </reaction>
</comment>
<evidence type="ECO:0000256" key="2">
    <source>
        <dbReference type="ARBA" id="ARBA00012438"/>
    </source>
</evidence>
<reference evidence="11" key="1">
    <citation type="submission" date="2017-01" db="EMBL/GenBank/DDBJ databases">
        <authorList>
            <person name="Varghese N."/>
            <person name="Submissions S."/>
        </authorList>
    </citation>
    <scope>NUCLEOTIDE SEQUENCE [LARGE SCALE GENOMIC DNA]</scope>
    <source>
        <strain evidence="11">DSM 24913</strain>
    </source>
</reference>
<evidence type="ECO:0000256" key="5">
    <source>
        <dbReference type="ARBA" id="ARBA00022777"/>
    </source>
</evidence>
<dbReference type="GO" id="GO:0000155">
    <property type="term" value="F:phosphorelay sensor kinase activity"/>
    <property type="evidence" value="ECO:0007669"/>
    <property type="project" value="InterPro"/>
</dbReference>
<evidence type="ECO:0000259" key="9">
    <source>
        <dbReference type="PROSITE" id="PS50110"/>
    </source>
</evidence>
<dbReference type="RefSeq" id="WP_076514297.1">
    <property type="nucleotide sequence ID" value="NZ_FTOH01000002.1"/>
</dbReference>
<dbReference type="PANTHER" id="PTHR43047:SF9">
    <property type="entry name" value="HISTIDINE KINASE"/>
    <property type="match status" value="1"/>
</dbReference>
<dbReference type="Gene3D" id="1.10.287.130">
    <property type="match status" value="1"/>
</dbReference>
<feature type="transmembrane region" description="Helical" evidence="7">
    <location>
        <begin position="99"/>
        <end position="117"/>
    </location>
</feature>
<name>A0A1N7JPH7_9GAMM</name>
<dbReference type="InterPro" id="IPR004358">
    <property type="entry name" value="Sig_transdc_His_kin-like_C"/>
</dbReference>
<dbReference type="Gene3D" id="3.30.565.10">
    <property type="entry name" value="Histidine kinase-like ATPase, C-terminal domain"/>
    <property type="match status" value="1"/>
</dbReference>
<dbReference type="Pfam" id="PF00512">
    <property type="entry name" value="HisKA"/>
    <property type="match status" value="1"/>
</dbReference>
<evidence type="ECO:0000256" key="4">
    <source>
        <dbReference type="ARBA" id="ARBA00022679"/>
    </source>
</evidence>
<dbReference type="Proteomes" id="UP000185639">
    <property type="component" value="Unassembled WGS sequence"/>
</dbReference>
<keyword evidence="5 10" id="KW-0418">Kinase</keyword>
<keyword evidence="3 6" id="KW-0597">Phosphoprotein</keyword>
<dbReference type="PRINTS" id="PR00344">
    <property type="entry name" value="BCTRLSENSOR"/>
</dbReference>
<protein>
    <recommendedName>
        <fullName evidence="2">histidine kinase</fullName>
        <ecNumber evidence="2">2.7.13.3</ecNumber>
    </recommendedName>
</protein>
<dbReference type="CDD" id="cd16922">
    <property type="entry name" value="HATPase_EvgS-ArcB-TorS-like"/>
    <property type="match status" value="1"/>
</dbReference>
<keyword evidence="11" id="KW-1185">Reference proteome</keyword>
<dbReference type="AlphaFoldDB" id="A0A1N7JPH7"/>
<keyword evidence="7" id="KW-0472">Membrane</keyword>
<dbReference type="GO" id="GO:0009927">
    <property type="term" value="F:histidine phosphotransfer kinase activity"/>
    <property type="evidence" value="ECO:0007669"/>
    <property type="project" value="TreeGrafter"/>
</dbReference>
<dbReference type="SMART" id="SM00448">
    <property type="entry name" value="REC"/>
    <property type="match status" value="1"/>
</dbReference>
<dbReference type="EC" id="2.7.13.3" evidence="2"/>
<dbReference type="SUPFAM" id="SSF55874">
    <property type="entry name" value="ATPase domain of HSP90 chaperone/DNA topoisomerase II/histidine kinase"/>
    <property type="match status" value="1"/>
</dbReference>
<evidence type="ECO:0000256" key="6">
    <source>
        <dbReference type="PROSITE-ProRule" id="PRU00169"/>
    </source>
</evidence>
<evidence type="ECO:0000313" key="10">
    <source>
        <dbReference type="EMBL" id="SIS51230.1"/>
    </source>
</evidence>
<dbReference type="Gene3D" id="3.40.50.2300">
    <property type="match status" value="1"/>
</dbReference>
<dbReference type="EMBL" id="FTOH01000002">
    <property type="protein sequence ID" value="SIS51230.1"/>
    <property type="molecule type" value="Genomic_DNA"/>
</dbReference>
<dbReference type="InterPro" id="IPR005467">
    <property type="entry name" value="His_kinase_dom"/>
</dbReference>
<feature type="transmembrane region" description="Helical" evidence="7">
    <location>
        <begin position="27"/>
        <end position="47"/>
    </location>
</feature>
<dbReference type="SMART" id="SM00387">
    <property type="entry name" value="HATPase_c"/>
    <property type="match status" value="1"/>
</dbReference>
<evidence type="ECO:0000259" key="8">
    <source>
        <dbReference type="PROSITE" id="PS50109"/>
    </source>
</evidence>
<dbReference type="SUPFAM" id="SSF47384">
    <property type="entry name" value="Homodimeric domain of signal transducing histidine kinase"/>
    <property type="match status" value="1"/>
</dbReference>
<feature type="modified residue" description="4-aspartylphosphate" evidence="6">
    <location>
        <position position="536"/>
    </location>
</feature>
<dbReference type="Pfam" id="PF02518">
    <property type="entry name" value="HATPase_c"/>
    <property type="match status" value="1"/>
</dbReference>
<dbReference type="STRING" id="484498.SAMN05421686_102136"/>
<dbReference type="SUPFAM" id="SSF52172">
    <property type="entry name" value="CheY-like"/>
    <property type="match status" value="1"/>
</dbReference>
<evidence type="ECO:0000256" key="3">
    <source>
        <dbReference type="ARBA" id="ARBA00022553"/>
    </source>
</evidence>
<sequence length="605" mass="66295">MTSPIDDIHLSDDEINTFRRRRATDDLYDRISTITIGTLILTTVLIVNQSPPVGAVYGYLWYAACVGLEVFGTGLLWCYRNYYERRSLSFWRGMYMSGVLVLASLWGSAGVLFFNPAEFSEQTLLFVLIIGVTVSSVSTNAIWLLSHTAYLIISTMPMIIMCLIQPDPQYKGMGMAFLAYIGVAYSVARSGSITYKDMMALTLKNMRLAETLREQYEITDAASRAKTQFLASASHDLRQPVHSLSLLSEGLRQEVTSDRGQQLVTHIRSAVTSIDDLLGKLLDISRLDAGDVHAEVTDFPLDALINSLIIEARPVAEAKGLKLSIKPCQYAVRSDPVLLGNILRNLITNAIKYTESGAVVISTEVAPPARLLVRVSDTGMGIPKDQQEKIFQEFVQLNNPERDRQKGLGLGLSVCRRLANLLGHELQVRSEPGKGSEFILTLAIAHEVSADTPADMVSETPDAHSGAPSGLKPLASADAIFSGINVLLVEDDAMVRDSTEQLLAGWGCEVRAYVDAQAGLAMFEAEPHWADILISDYRLPGAMDGQDLIRHIQTQFSSNLPALMITGDTAPERIKTLADDGIVVLHKPVKPGFLRNAMRQALIAV</sequence>
<dbReference type="SMART" id="SM00388">
    <property type="entry name" value="HisKA"/>
    <property type="match status" value="1"/>
</dbReference>
<keyword evidence="7" id="KW-1133">Transmembrane helix</keyword>
<evidence type="ECO:0000313" key="11">
    <source>
        <dbReference type="Proteomes" id="UP000185639"/>
    </source>
</evidence>
<evidence type="ECO:0000256" key="1">
    <source>
        <dbReference type="ARBA" id="ARBA00000085"/>
    </source>
</evidence>
<feature type="transmembrane region" description="Helical" evidence="7">
    <location>
        <begin position="149"/>
        <end position="166"/>
    </location>
</feature>
<dbReference type="OrthoDB" id="9764438at2"/>
<feature type="domain" description="Response regulatory" evidence="9">
    <location>
        <begin position="485"/>
        <end position="602"/>
    </location>
</feature>
<accession>A0A1N7JPH7</accession>
<dbReference type="GO" id="GO:0005886">
    <property type="term" value="C:plasma membrane"/>
    <property type="evidence" value="ECO:0007669"/>
    <property type="project" value="TreeGrafter"/>
</dbReference>
<keyword evidence="7" id="KW-0812">Transmembrane</keyword>
<evidence type="ECO:0000256" key="7">
    <source>
        <dbReference type="SAM" id="Phobius"/>
    </source>
</evidence>
<dbReference type="InterPro" id="IPR036890">
    <property type="entry name" value="HATPase_C_sf"/>
</dbReference>
<keyword evidence="4" id="KW-0808">Transferase</keyword>